<dbReference type="Proteomes" id="UP000784294">
    <property type="component" value="Unassembled WGS sequence"/>
</dbReference>
<sequence>MSKSFCLLSVFEGDGSQSIATSCSQAAPDVTKSRFPQEKFRDELSYITELKRRYQTNWLLHYIPPVPLSHSTKASTLPKDNRQRVTADEDYVEAIRDLDNSNSIAHRPDLDGITSFYIEPWREDDTFSTNLSLLGELSTSQKFHDDDTETILTTRQLYSNSASSELRSKH</sequence>
<protein>
    <submittedName>
        <fullName evidence="1">Uncharacterized protein</fullName>
    </submittedName>
</protein>
<name>A0A3S5CJV2_9PLAT</name>
<keyword evidence="2" id="KW-1185">Reference proteome</keyword>
<proteinExistence type="predicted"/>
<dbReference type="EMBL" id="CAAALY010020623">
    <property type="protein sequence ID" value="VEL14285.1"/>
    <property type="molecule type" value="Genomic_DNA"/>
</dbReference>
<reference evidence="1" key="1">
    <citation type="submission" date="2018-11" db="EMBL/GenBank/DDBJ databases">
        <authorList>
            <consortium name="Pathogen Informatics"/>
        </authorList>
    </citation>
    <scope>NUCLEOTIDE SEQUENCE</scope>
</reference>
<dbReference type="AlphaFoldDB" id="A0A3S5CJV2"/>
<organism evidence="1 2">
    <name type="scientific">Protopolystoma xenopodis</name>
    <dbReference type="NCBI Taxonomy" id="117903"/>
    <lineage>
        <taxon>Eukaryota</taxon>
        <taxon>Metazoa</taxon>
        <taxon>Spiralia</taxon>
        <taxon>Lophotrochozoa</taxon>
        <taxon>Platyhelminthes</taxon>
        <taxon>Monogenea</taxon>
        <taxon>Polyopisthocotylea</taxon>
        <taxon>Polystomatidea</taxon>
        <taxon>Polystomatidae</taxon>
        <taxon>Protopolystoma</taxon>
    </lineage>
</organism>
<evidence type="ECO:0000313" key="2">
    <source>
        <dbReference type="Proteomes" id="UP000784294"/>
    </source>
</evidence>
<gene>
    <name evidence="1" type="ORF">PXEA_LOCUS7725</name>
</gene>
<comment type="caution">
    <text evidence="1">The sequence shown here is derived from an EMBL/GenBank/DDBJ whole genome shotgun (WGS) entry which is preliminary data.</text>
</comment>
<evidence type="ECO:0000313" key="1">
    <source>
        <dbReference type="EMBL" id="VEL14285.1"/>
    </source>
</evidence>
<accession>A0A3S5CJV2</accession>